<feature type="transmembrane region" description="Helical" evidence="1">
    <location>
        <begin position="177"/>
        <end position="200"/>
    </location>
</feature>
<dbReference type="InterPro" id="IPR021125">
    <property type="entry name" value="DUF2127"/>
</dbReference>
<keyword evidence="1" id="KW-0812">Transmembrane</keyword>
<dbReference type="AlphaFoldDB" id="A0A2N8P851"/>
<name>A0A2N8P851_STRNR</name>
<evidence type="ECO:0008006" key="4">
    <source>
        <dbReference type="Google" id="ProtNLM"/>
    </source>
</evidence>
<organism evidence="2 3">
    <name type="scientific">Streptomyces noursei</name>
    <name type="common">Streptomyces albulus</name>
    <dbReference type="NCBI Taxonomy" id="1971"/>
    <lineage>
        <taxon>Bacteria</taxon>
        <taxon>Bacillati</taxon>
        <taxon>Actinomycetota</taxon>
        <taxon>Actinomycetes</taxon>
        <taxon>Kitasatosporales</taxon>
        <taxon>Streptomycetaceae</taxon>
        <taxon>Streptomyces</taxon>
    </lineage>
</organism>
<keyword evidence="1" id="KW-0472">Membrane</keyword>
<protein>
    <recommendedName>
        <fullName evidence="4">DUF2127 domain-containing protein</fullName>
    </recommendedName>
</protein>
<dbReference type="RefSeq" id="WP_102924940.1">
    <property type="nucleotide sequence ID" value="NZ_LJSN01000003.1"/>
</dbReference>
<accession>A0A2N8P851</accession>
<dbReference type="Pfam" id="PF09900">
    <property type="entry name" value="DUF2127"/>
    <property type="match status" value="1"/>
</dbReference>
<proteinExistence type="predicted"/>
<feature type="transmembrane region" description="Helical" evidence="1">
    <location>
        <begin position="103"/>
        <end position="130"/>
    </location>
</feature>
<gene>
    <name evidence="2" type="ORF">AOB60_22760</name>
</gene>
<keyword evidence="1" id="KW-1133">Transmembrane helix</keyword>
<keyword evidence="3" id="KW-1185">Reference proteome</keyword>
<feature type="transmembrane region" description="Helical" evidence="1">
    <location>
        <begin position="207"/>
        <end position="225"/>
    </location>
</feature>
<dbReference type="Proteomes" id="UP000236047">
    <property type="component" value="Unassembled WGS sequence"/>
</dbReference>
<dbReference type="EMBL" id="LJSN01000003">
    <property type="protein sequence ID" value="PNE37208.1"/>
    <property type="molecule type" value="Genomic_DNA"/>
</dbReference>
<feature type="transmembrane region" description="Helical" evidence="1">
    <location>
        <begin position="231"/>
        <end position="248"/>
    </location>
</feature>
<reference evidence="3" key="1">
    <citation type="submission" date="2015-09" db="EMBL/GenBank/DDBJ databases">
        <authorList>
            <person name="Graham D.E."/>
            <person name="Mahan K.M."/>
            <person name="Klingeman D.M."/>
            <person name="Fida T."/>
            <person name="Giannone R.J."/>
            <person name="Hettich R.L."/>
            <person name="Parry R.J."/>
            <person name="Spain J.C."/>
        </authorList>
    </citation>
    <scope>NUCLEOTIDE SEQUENCE [LARGE SCALE GENOMIC DNA]</scope>
    <source>
        <strain evidence="3">JCM 4701</strain>
    </source>
</reference>
<evidence type="ECO:0000256" key="1">
    <source>
        <dbReference type="SAM" id="Phobius"/>
    </source>
</evidence>
<comment type="caution">
    <text evidence="2">The sequence shown here is derived from an EMBL/GenBank/DDBJ whole genome shotgun (WGS) entry which is preliminary data.</text>
</comment>
<sequence>MAEEDGDAPAPVPGTGGDRRRLRYELLSCALHGHHLEGVGAERVRPADGLLVREDPEGLRWHRCLRCDAWVPVTPRPQPDRPHPPDRDEIALPLRGKPLRDRYVLRLIALDRLLHFVVLGALATGILVFADKRASLQAPFYRFMDLLQNGVGGAGGVSDRGLLGEVAKAFAVRSSTLWLIGLVIAAYALLEGVEAVGLWFGRRWAEYLTFVATTVLLAPEVYELLSRVTVTKVLTLLVNLAVVIYLLFAKRLFGVRGGGRAEAAERARDVSWEALERVPPARTAD</sequence>
<evidence type="ECO:0000313" key="3">
    <source>
        <dbReference type="Proteomes" id="UP000236047"/>
    </source>
</evidence>
<evidence type="ECO:0000313" key="2">
    <source>
        <dbReference type="EMBL" id="PNE37208.1"/>
    </source>
</evidence>